<organism evidence="1 2">
    <name type="scientific">Sphingobium terrigena</name>
    <dbReference type="NCBI Taxonomy" id="2304063"/>
    <lineage>
        <taxon>Bacteria</taxon>
        <taxon>Pseudomonadati</taxon>
        <taxon>Pseudomonadota</taxon>
        <taxon>Alphaproteobacteria</taxon>
        <taxon>Sphingomonadales</taxon>
        <taxon>Sphingomonadaceae</taxon>
        <taxon>Sphingobium</taxon>
    </lineage>
</organism>
<gene>
    <name evidence="1" type="ORF">D0Z70_19110</name>
</gene>
<reference evidence="1 2" key="1">
    <citation type="submission" date="2018-08" db="EMBL/GenBank/DDBJ databases">
        <title>Sphingobium sp. EO9.</title>
        <authorList>
            <person name="Park Y."/>
            <person name="Kim K.H."/>
            <person name="Jeon C.O."/>
        </authorList>
    </citation>
    <scope>NUCLEOTIDE SEQUENCE [LARGE SCALE GENOMIC DNA]</scope>
    <source>
        <strain evidence="1 2">EO9</strain>
    </source>
</reference>
<accession>A0A418YNB3</accession>
<dbReference type="AlphaFoldDB" id="A0A418YNB3"/>
<dbReference type="InterPro" id="IPR036390">
    <property type="entry name" value="WH_DNA-bd_sf"/>
</dbReference>
<sequence length="113" mass="13637">MARRRICNALIEQPRITERELGLDRYQWSEWMMLLDLYMIEQQDMEEVFRQFSRNSGRSETTGYRRTVEMVDDGLLERISDPRDRRRSFIRLSDRTRAKMDKVMDSLATLLLA</sequence>
<dbReference type="OrthoDB" id="7478650at2"/>
<dbReference type="RefSeq" id="WP_119749217.1">
    <property type="nucleotide sequence ID" value="NZ_QVRA01000023.1"/>
</dbReference>
<dbReference type="SUPFAM" id="SSF46785">
    <property type="entry name" value="Winged helix' DNA-binding domain"/>
    <property type="match status" value="1"/>
</dbReference>
<proteinExistence type="predicted"/>
<evidence type="ECO:0000313" key="2">
    <source>
        <dbReference type="Proteomes" id="UP000283469"/>
    </source>
</evidence>
<dbReference type="Gene3D" id="1.10.10.10">
    <property type="entry name" value="Winged helix-like DNA-binding domain superfamily/Winged helix DNA-binding domain"/>
    <property type="match status" value="1"/>
</dbReference>
<comment type="caution">
    <text evidence="1">The sequence shown here is derived from an EMBL/GenBank/DDBJ whole genome shotgun (WGS) entry which is preliminary data.</text>
</comment>
<evidence type="ECO:0000313" key="1">
    <source>
        <dbReference type="EMBL" id="RJG52682.1"/>
    </source>
</evidence>
<keyword evidence="2" id="KW-1185">Reference proteome</keyword>
<protein>
    <submittedName>
        <fullName evidence="1">MarR family transcriptional regulator</fullName>
    </submittedName>
</protein>
<dbReference type="Proteomes" id="UP000283469">
    <property type="component" value="Unassembled WGS sequence"/>
</dbReference>
<dbReference type="InterPro" id="IPR036388">
    <property type="entry name" value="WH-like_DNA-bd_sf"/>
</dbReference>
<dbReference type="EMBL" id="QVRA01000023">
    <property type="protein sequence ID" value="RJG52682.1"/>
    <property type="molecule type" value="Genomic_DNA"/>
</dbReference>
<name>A0A418YNB3_9SPHN</name>